<keyword evidence="3" id="KW-1185">Reference proteome</keyword>
<dbReference type="Proteomes" id="UP000322667">
    <property type="component" value="Chromosome D08"/>
</dbReference>
<feature type="transmembrane region" description="Helical" evidence="1">
    <location>
        <begin position="71"/>
        <end position="95"/>
    </location>
</feature>
<feature type="transmembrane region" description="Helical" evidence="1">
    <location>
        <begin position="47"/>
        <end position="65"/>
    </location>
</feature>
<keyword evidence="1" id="KW-1133">Transmembrane helix</keyword>
<evidence type="ECO:0000313" key="2">
    <source>
        <dbReference type="EMBL" id="TYH59079.1"/>
    </source>
</evidence>
<evidence type="ECO:0000256" key="1">
    <source>
        <dbReference type="SAM" id="Phobius"/>
    </source>
</evidence>
<sequence length="137" mass="15850">MSRTPLTSFFSSTDSTSLVFIYFKIFPLSYISLIFHHSHQILPHFFFFRFLSASVALPFSFLLFFSTVFNILHLSLFFSFGFLLNFPLFLFSFVLSSSSFSISFTSPPCLLLRTENQVHREVLCTAMQFKGTCLQCK</sequence>
<proteinExistence type="predicted"/>
<dbReference type="AlphaFoldDB" id="A0A5D2JXB3"/>
<protein>
    <submittedName>
        <fullName evidence="2">Uncharacterized protein</fullName>
    </submittedName>
</protein>
<evidence type="ECO:0000313" key="3">
    <source>
        <dbReference type="Proteomes" id="UP000322667"/>
    </source>
</evidence>
<name>A0A5D2JXB3_GOSTO</name>
<reference evidence="2 3" key="1">
    <citation type="submission" date="2019-07" db="EMBL/GenBank/DDBJ databases">
        <title>WGS assembly of Gossypium tomentosum.</title>
        <authorList>
            <person name="Chen Z.J."/>
            <person name="Sreedasyam A."/>
            <person name="Ando A."/>
            <person name="Song Q."/>
            <person name="De L."/>
            <person name="Hulse-Kemp A."/>
            <person name="Ding M."/>
            <person name="Ye W."/>
            <person name="Kirkbride R."/>
            <person name="Jenkins J."/>
            <person name="Plott C."/>
            <person name="Lovell J."/>
            <person name="Lin Y.-M."/>
            <person name="Vaughn R."/>
            <person name="Liu B."/>
            <person name="Li W."/>
            <person name="Simpson S."/>
            <person name="Scheffler B."/>
            <person name="Saski C."/>
            <person name="Grover C."/>
            <person name="Hu G."/>
            <person name="Conover J."/>
            <person name="Carlson J."/>
            <person name="Shu S."/>
            <person name="Boston L."/>
            <person name="Williams M."/>
            <person name="Peterson D."/>
            <person name="Mcgee K."/>
            <person name="Jones D."/>
            <person name="Wendel J."/>
            <person name="Stelly D."/>
            <person name="Grimwood J."/>
            <person name="Schmutz J."/>
        </authorList>
    </citation>
    <scope>NUCLEOTIDE SEQUENCE [LARGE SCALE GENOMIC DNA]</scope>
    <source>
        <strain evidence="2">7179.01</strain>
    </source>
</reference>
<keyword evidence="1" id="KW-0812">Transmembrane</keyword>
<dbReference type="EMBL" id="CM017630">
    <property type="protein sequence ID" value="TYH59079.1"/>
    <property type="molecule type" value="Genomic_DNA"/>
</dbReference>
<gene>
    <name evidence="2" type="ORF">ES332_D08G199000v1</name>
</gene>
<accession>A0A5D2JXB3</accession>
<organism evidence="2 3">
    <name type="scientific">Gossypium tomentosum</name>
    <name type="common">Hawaiian cotton</name>
    <name type="synonym">Gossypium sandvicense</name>
    <dbReference type="NCBI Taxonomy" id="34277"/>
    <lineage>
        <taxon>Eukaryota</taxon>
        <taxon>Viridiplantae</taxon>
        <taxon>Streptophyta</taxon>
        <taxon>Embryophyta</taxon>
        <taxon>Tracheophyta</taxon>
        <taxon>Spermatophyta</taxon>
        <taxon>Magnoliopsida</taxon>
        <taxon>eudicotyledons</taxon>
        <taxon>Gunneridae</taxon>
        <taxon>Pentapetalae</taxon>
        <taxon>rosids</taxon>
        <taxon>malvids</taxon>
        <taxon>Malvales</taxon>
        <taxon>Malvaceae</taxon>
        <taxon>Malvoideae</taxon>
        <taxon>Gossypium</taxon>
    </lineage>
</organism>
<feature type="transmembrane region" description="Helical" evidence="1">
    <location>
        <begin position="15"/>
        <end position="35"/>
    </location>
</feature>
<keyword evidence="1" id="KW-0472">Membrane</keyword>